<protein>
    <recommendedName>
        <fullName evidence="2">uroporphyrinogen-III C-methyltransferase</fullName>
        <ecNumber evidence="2">2.1.1.107</ecNumber>
    </recommendedName>
</protein>
<dbReference type="Gene3D" id="3.40.1010.10">
    <property type="entry name" value="Cobalt-precorrin-4 Transmethylase, Domain 1"/>
    <property type="match status" value="1"/>
</dbReference>
<evidence type="ECO:0000256" key="1">
    <source>
        <dbReference type="ARBA" id="ARBA00011738"/>
    </source>
</evidence>
<dbReference type="eggNOG" id="arCOG00644">
    <property type="taxonomic scope" value="Archaea"/>
</dbReference>
<comment type="subunit">
    <text evidence="1">Homodimer.</text>
</comment>
<accession>D3RZK2</accession>
<reference evidence="10" key="1">
    <citation type="submission" date="2010-02" db="EMBL/GenBank/DDBJ databases">
        <title>Complete sequence of Ferroglobus placidus DSM 10642.</title>
        <authorList>
            <consortium name="US DOE Joint Genome Institute"/>
            <person name="Lucas S."/>
            <person name="Copeland A."/>
            <person name="Lapidus A."/>
            <person name="Cheng J.-F."/>
            <person name="Bruce D."/>
            <person name="Goodwin L."/>
            <person name="Pitluck S."/>
            <person name="Saunders E."/>
            <person name="Brettin T."/>
            <person name="Detter J.C."/>
            <person name="Han C."/>
            <person name="Tapia R."/>
            <person name="Larimer F."/>
            <person name="Land M."/>
            <person name="Hauser L."/>
            <person name="Kyrpides N."/>
            <person name="Ivanova N."/>
            <person name="Holmes D."/>
            <person name="Lovley D."/>
            <person name="Kyrpides N."/>
            <person name="Anderson I.J."/>
            <person name="Woyke T."/>
        </authorList>
    </citation>
    <scope>NUCLEOTIDE SEQUENCE [LARGE SCALE GENOMIC DNA]</scope>
    <source>
        <strain evidence="10">DSM 10642 / AEDII12DO</strain>
    </source>
</reference>
<dbReference type="GeneID" id="8779299"/>
<evidence type="ECO:0000259" key="8">
    <source>
        <dbReference type="Pfam" id="PF00590"/>
    </source>
</evidence>
<evidence type="ECO:0000256" key="4">
    <source>
        <dbReference type="ARBA" id="ARBA00022679"/>
    </source>
</evidence>
<dbReference type="EMBL" id="CP001899">
    <property type="protein sequence ID" value="ADC65915.1"/>
    <property type="molecule type" value="Genomic_DNA"/>
</dbReference>
<organism evidence="9 10">
    <name type="scientific">Ferroglobus placidus (strain DSM 10642 / AEDII12DO)</name>
    <dbReference type="NCBI Taxonomy" id="589924"/>
    <lineage>
        <taxon>Archaea</taxon>
        <taxon>Methanobacteriati</taxon>
        <taxon>Methanobacteriota</taxon>
        <taxon>Archaeoglobi</taxon>
        <taxon>Archaeoglobales</taxon>
        <taxon>Archaeoglobaceae</taxon>
        <taxon>Ferroglobus</taxon>
    </lineage>
</organism>
<keyword evidence="3 7" id="KW-0489">Methyltransferase</keyword>
<dbReference type="InterPro" id="IPR014776">
    <property type="entry name" value="4pyrrole_Mease_sub2"/>
</dbReference>
<dbReference type="InterPro" id="IPR035996">
    <property type="entry name" value="4pyrrol_Methylase_sf"/>
</dbReference>
<dbReference type="OrthoDB" id="24444at2157"/>
<dbReference type="InterPro" id="IPR014777">
    <property type="entry name" value="4pyrrole_Mease_sub1"/>
</dbReference>
<keyword evidence="5" id="KW-0949">S-adenosyl-L-methionine</keyword>
<dbReference type="CDD" id="cd11642">
    <property type="entry name" value="SUMT"/>
    <property type="match status" value="1"/>
</dbReference>
<dbReference type="InterPro" id="IPR003043">
    <property type="entry name" value="Uropor_MeTrfase_CS"/>
</dbReference>
<dbReference type="FunFam" id="3.40.1010.10:FF:000001">
    <property type="entry name" value="Siroheme synthase"/>
    <property type="match status" value="1"/>
</dbReference>
<dbReference type="GO" id="GO:0019354">
    <property type="term" value="P:siroheme biosynthetic process"/>
    <property type="evidence" value="ECO:0007669"/>
    <property type="project" value="InterPro"/>
</dbReference>
<dbReference type="STRING" id="589924.Ferp_1772"/>
<dbReference type="NCBIfam" id="NF004790">
    <property type="entry name" value="PRK06136.1"/>
    <property type="match status" value="1"/>
</dbReference>
<dbReference type="FunFam" id="3.30.950.10:FF:000001">
    <property type="entry name" value="Siroheme synthase"/>
    <property type="match status" value="1"/>
</dbReference>
<sequence length="267" mass="29031">MSGKVFIVGAGPGDPGLITVKALKALKLADVVLVDELVSEEILELLKELGKEIIDVGKRSGRHKKTQEEINELLVKLAKEGKKVVRLKGGDPFVFGRGGEEIEFLAENGIEFEVVPGISSSTAVPAYAGIPVTHRKYDPALVIITGRQERERLNWEALAKLNSTIVILMGVGTLEENVRKLIEFGKDPETPVAIIQNGTTEEQKVVVGKLENIVEKAEKEGVKPPAVIVIGGVVEILKKVENFIKNVKSSEELSVGKKELFNLISQL</sequence>
<dbReference type="PANTHER" id="PTHR45790:SF3">
    <property type="entry name" value="S-ADENOSYL-L-METHIONINE-DEPENDENT UROPORPHYRINOGEN III METHYLTRANSFERASE, CHLOROPLASTIC"/>
    <property type="match status" value="1"/>
</dbReference>
<dbReference type="InterPro" id="IPR050161">
    <property type="entry name" value="Siro_Cobalamin_biosynth"/>
</dbReference>
<keyword evidence="4 7" id="KW-0808">Transferase</keyword>
<proteinExistence type="inferred from homology"/>
<evidence type="ECO:0000256" key="7">
    <source>
        <dbReference type="RuleBase" id="RU003960"/>
    </source>
</evidence>
<dbReference type="EC" id="2.1.1.107" evidence="2"/>
<evidence type="ECO:0000256" key="3">
    <source>
        <dbReference type="ARBA" id="ARBA00022603"/>
    </source>
</evidence>
<dbReference type="Proteomes" id="UP000002613">
    <property type="component" value="Chromosome"/>
</dbReference>
<dbReference type="SUPFAM" id="SSF53790">
    <property type="entry name" value="Tetrapyrrole methylase"/>
    <property type="match status" value="1"/>
</dbReference>
<dbReference type="InterPro" id="IPR000878">
    <property type="entry name" value="4pyrrol_Mease"/>
</dbReference>
<name>D3RZK2_FERPA</name>
<dbReference type="RefSeq" id="WP_012966254.1">
    <property type="nucleotide sequence ID" value="NC_013849.1"/>
</dbReference>
<dbReference type="PROSITE" id="PS00840">
    <property type="entry name" value="SUMT_2"/>
    <property type="match status" value="1"/>
</dbReference>
<keyword evidence="6" id="KW-0627">Porphyrin biosynthesis</keyword>
<dbReference type="PANTHER" id="PTHR45790">
    <property type="entry name" value="SIROHEME SYNTHASE-RELATED"/>
    <property type="match status" value="1"/>
</dbReference>
<dbReference type="PaxDb" id="589924-Ferp_1772"/>
<dbReference type="Pfam" id="PF00590">
    <property type="entry name" value="TP_methylase"/>
    <property type="match status" value="1"/>
</dbReference>
<dbReference type="GO" id="GO:0032259">
    <property type="term" value="P:methylation"/>
    <property type="evidence" value="ECO:0007669"/>
    <property type="project" value="UniProtKB-KW"/>
</dbReference>
<evidence type="ECO:0000256" key="2">
    <source>
        <dbReference type="ARBA" id="ARBA00012162"/>
    </source>
</evidence>
<dbReference type="PROSITE" id="PS00839">
    <property type="entry name" value="SUMT_1"/>
    <property type="match status" value="1"/>
</dbReference>
<evidence type="ECO:0000256" key="6">
    <source>
        <dbReference type="ARBA" id="ARBA00023244"/>
    </source>
</evidence>
<keyword evidence="10" id="KW-1185">Reference proteome</keyword>
<comment type="similarity">
    <text evidence="7">Belongs to the precorrin methyltransferase family.</text>
</comment>
<dbReference type="HOGENOM" id="CLU_011276_7_0_2"/>
<evidence type="ECO:0000313" key="10">
    <source>
        <dbReference type="Proteomes" id="UP000002613"/>
    </source>
</evidence>
<dbReference type="GO" id="GO:0004851">
    <property type="term" value="F:uroporphyrin-III C-methyltransferase activity"/>
    <property type="evidence" value="ECO:0007669"/>
    <property type="project" value="UniProtKB-EC"/>
</dbReference>
<dbReference type="AlphaFoldDB" id="D3RZK2"/>
<dbReference type="Gene3D" id="3.30.950.10">
    <property type="entry name" value="Methyltransferase, Cobalt-precorrin-4 Transmethylase, Domain 2"/>
    <property type="match status" value="1"/>
</dbReference>
<dbReference type="InterPro" id="IPR006366">
    <property type="entry name" value="CobA/CysG_C"/>
</dbReference>
<feature type="domain" description="Tetrapyrrole methylase" evidence="8">
    <location>
        <begin position="4"/>
        <end position="213"/>
    </location>
</feature>
<dbReference type="NCBIfam" id="TIGR01469">
    <property type="entry name" value="cobA_cysG_Cterm"/>
    <property type="match status" value="1"/>
</dbReference>
<gene>
    <name evidence="9" type="ordered locus">Ferp_1772</name>
</gene>
<evidence type="ECO:0000256" key="5">
    <source>
        <dbReference type="ARBA" id="ARBA00022691"/>
    </source>
</evidence>
<dbReference type="KEGG" id="fpl:Ferp_1772"/>
<evidence type="ECO:0000313" key="9">
    <source>
        <dbReference type="EMBL" id="ADC65915.1"/>
    </source>
</evidence>
<reference evidence="9 10" key="2">
    <citation type="journal article" date="2011" name="Stand. Genomic Sci.">
        <title>Complete genome sequence of Ferroglobus placidus AEDII12DO.</title>
        <authorList>
            <person name="Anderson I."/>
            <person name="Risso C."/>
            <person name="Holmes D."/>
            <person name="Lucas S."/>
            <person name="Copeland A."/>
            <person name="Lapidus A."/>
            <person name="Cheng J.F."/>
            <person name="Bruce D."/>
            <person name="Goodwin L."/>
            <person name="Pitluck S."/>
            <person name="Saunders E."/>
            <person name="Brettin T."/>
            <person name="Detter J.C."/>
            <person name="Han C."/>
            <person name="Tapia R."/>
            <person name="Larimer F."/>
            <person name="Land M."/>
            <person name="Hauser L."/>
            <person name="Woyke T."/>
            <person name="Lovley D."/>
            <person name="Kyrpides N."/>
            <person name="Ivanova N."/>
        </authorList>
    </citation>
    <scope>NUCLEOTIDE SEQUENCE [LARGE SCALE GENOMIC DNA]</scope>
    <source>
        <strain evidence="10">DSM 10642 / AEDII12DO</strain>
    </source>
</reference>